<dbReference type="Pfam" id="PF00395">
    <property type="entry name" value="SLH"/>
    <property type="match status" value="2"/>
</dbReference>
<dbReference type="PANTHER" id="PTHR42776:SF27">
    <property type="entry name" value="DIPEPTIDYL PEPTIDASE FAMILY MEMBER 6"/>
    <property type="match status" value="1"/>
</dbReference>
<dbReference type="SUPFAM" id="SSF53474">
    <property type="entry name" value="alpha/beta-Hydrolases"/>
    <property type="match status" value="1"/>
</dbReference>
<gene>
    <name evidence="3" type="ORF">O9H85_25530</name>
</gene>
<evidence type="ECO:0000259" key="2">
    <source>
        <dbReference type="PROSITE" id="PS51272"/>
    </source>
</evidence>
<evidence type="ECO:0000313" key="4">
    <source>
        <dbReference type="Proteomes" id="UP001527882"/>
    </source>
</evidence>
<proteinExistence type="predicted"/>
<evidence type="ECO:0000313" key="3">
    <source>
        <dbReference type="EMBL" id="MCZ8515712.1"/>
    </source>
</evidence>
<keyword evidence="4" id="KW-1185">Reference proteome</keyword>
<dbReference type="InterPro" id="IPR011042">
    <property type="entry name" value="6-blade_b-propeller_TolB-like"/>
</dbReference>
<dbReference type="PANTHER" id="PTHR42776">
    <property type="entry name" value="SERINE PEPTIDASE S9 FAMILY MEMBER"/>
    <property type="match status" value="1"/>
</dbReference>
<sequence>MSRPLGHWILAVSLLFSVWVGTPVSALGAAAEQGVSYDDIPSDHYAAKAIGELSRQGVVSGNTEGRFSPDAPITRGEAALWLSKALKLADPVSLSGFSDVPASSPYAKAVNALRERKIAEGDQGRFEPDATLTREQMASLLVRAFGLKDNGINVWLKDEAAIADAHYRDVVKLKQHFLTNQLEFMPKDRVTRAQMALFLYRAAVLGESKSNQIPLDDFLKLPAKTGFQVSPDGKKLALLEPWEGRLNISVQTIGEDKSSRITSSSNQDVTMFTWINDETLIYMTDTNGNEEYHVHAVNKDGTGDKDLTPFEGVRTEFVDSIDYKPGHENEVLVAMNKRNPKEMDLYRLNFKTGELQLAEQNPGKYMGWMTNNYGDVLLALASDGAKTKVLYRKKESDPFETVLTVDAGDTFQPLMFAFDDRQIYTASDIGRDKKALVKFDPEKKKITETVYENPQADVLDIKVSYKKRAILAVIYETDRVQYQFMDSEYEQLYKKIGAKLSGASFGILGNPFNEKRVLIHTGGDKTRGAYYFYEPKTDKLEKLADVSPWLPENQLSDMKPISYMARDGLLIHGYLTLPKSADPKKLPVVVLPHGGPWARDSWGFDSEVQLLANRGYAVLQMNFRGSTGYGKAFLNAGNKQWGRSMQDDITDGVQWLIGQGIADSKRVAIYGASYGGYAALAGVTFTPDVYAAGIDYVGPSNLFTFLASLPPYWEVGRAEMYMRIGDPEQDKKLLEDSSPLMHADQIKVPLMIVQGMNDPRIKKAESDQIVMALRARGIDSPYMVKSDEGHGFRKQENQSDFYKALLKFLEQHLGS</sequence>
<keyword evidence="1" id="KW-0378">Hydrolase</keyword>
<evidence type="ECO:0000256" key="1">
    <source>
        <dbReference type="ARBA" id="ARBA00022801"/>
    </source>
</evidence>
<dbReference type="InterPro" id="IPR001119">
    <property type="entry name" value="SLH_dom"/>
</dbReference>
<dbReference type="Gene3D" id="2.120.10.30">
    <property type="entry name" value="TolB, C-terminal domain"/>
    <property type="match status" value="1"/>
</dbReference>
<feature type="domain" description="SLH" evidence="2">
    <location>
        <begin position="97"/>
        <end position="155"/>
    </location>
</feature>
<feature type="domain" description="SLH" evidence="2">
    <location>
        <begin position="33"/>
        <end position="96"/>
    </location>
</feature>
<accession>A0ABT4QFQ6</accession>
<protein>
    <submittedName>
        <fullName evidence="3">Prolyl oligopeptidase family serine peptidase</fullName>
    </submittedName>
</protein>
<dbReference type="Gene3D" id="3.40.50.1820">
    <property type="entry name" value="alpha/beta hydrolase"/>
    <property type="match status" value="1"/>
</dbReference>
<reference evidence="3 4" key="1">
    <citation type="submission" date="2022-12" db="EMBL/GenBank/DDBJ databases">
        <title>Draft genome sequence of Paenibacillus sp. dW9.</title>
        <authorList>
            <person name="Choi E.-W."/>
            <person name="Kim D.-U."/>
        </authorList>
    </citation>
    <scope>NUCLEOTIDE SEQUENCE [LARGE SCALE GENOMIC DNA]</scope>
    <source>
        <strain evidence="4">dW9</strain>
    </source>
</reference>
<dbReference type="RefSeq" id="WP_269884244.1">
    <property type="nucleotide sequence ID" value="NZ_JAQAGZ010000019.1"/>
</dbReference>
<dbReference type="EMBL" id="JAQAGZ010000019">
    <property type="protein sequence ID" value="MCZ8515712.1"/>
    <property type="molecule type" value="Genomic_DNA"/>
</dbReference>
<dbReference type="PROSITE" id="PS51272">
    <property type="entry name" value="SLH"/>
    <property type="match status" value="2"/>
</dbReference>
<dbReference type="Pfam" id="PF00326">
    <property type="entry name" value="Peptidase_S9"/>
    <property type="match status" value="1"/>
</dbReference>
<dbReference type="Proteomes" id="UP001527882">
    <property type="component" value="Unassembled WGS sequence"/>
</dbReference>
<dbReference type="SUPFAM" id="SSF82171">
    <property type="entry name" value="DPP6 N-terminal domain-like"/>
    <property type="match status" value="1"/>
</dbReference>
<name>A0ABT4QFQ6_9BACL</name>
<comment type="caution">
    <text evidence="3">The sequence shown here is derived from an EMBL/GenBank/DDBJ whole genome shotgun (WGS) entry which is preliminary data.</text>
</comment>
<dbReference type="InterPro" id="IPR001375">
    <property type="entry name" value="Peptidase_S9_cat"/>
</dbReference>
<dbReference type="InterPro" id="IPR029058">
    <property type="entry name" value="AB_hydrolase_fold"/>
</dbReference>
<organism evidence="3 4">
    <name type="scientific">Paenibacillus gyeongsangnamensis</name>
    <dbReference type="NCBI Taxonomy" id="3388067"/>
    <lineage>
        <taxon>Bacteria</taxon>
        <taxon>Bacillati</taxon>
        <taxon>Bacillota</taxon>
        <taxon>Bacilli</taxon>
        <taxon>Bacillales</taxon>
        <taxon>Paenibacillaceae</taxon>
        <taxon>Paenibacillus</taxon>
    </lineage>
</organism>